<feature type="transmembrane region" description="Helical" evidence="9">
    <location>
        <begin position="79"/>
        <end position="98"/>
    </location>
</feature>
<dbReference type="InterPro" id="IPR029485">
    <property type="entry name" value="CAT_C"/>
</dbReference>
<dbReference type="Pfam" id="PF13520">
    <property type="entry name" value="AA_permease_2"/>
    <property type="match status" value="1"/>
</dbReference>
<evidence type="ECO:0000256" key="2">
    <source>
        <dbReference type="ARBA" id="ARBA00008572"/>
    </source>
</evidence>
<keyword evidence="6 9" id="KW-1133">Transmembrane helix</keyword>
<dbReference type="PANTHER" id="PTHR43243">
    <property type="entry name" value="INNER MEMBRANE TRANSPORTER YGJI-RELATED"/>
    <property type="match status" value="1"/>
</dbReference>
<comment type="caution">
    <text evidence="11">The sequence shown here is derived from an EMBL/GenBank/DDBJ whole genome shotgun (WGS) entry which is preliminary data.</text>
</comment>
<feature type="transmembrane region" description="Helical" evidence="9">
    <location>
        <begin position="346"/>
        <end position="369"/>
    </location>
</feature>
<evidence type="ECO:0000256" key="1">
    <source>
        <dbReference type="ARBA" id="ARBA00004141"/>
    </source>
</evidence>
<dbReference type="GO" id="GO:0005886">
    <property type="term" value="C:plasma membrane"/>
    <property type="evidence" value="ECO:0007669"/>
    <property type="project" value="TreeGrafter"/>
</dbReference>
<dbReference type="InterPro" id="IPR002293">
    <property type="entry name" value="AA/rel_permease1"/>
</dbReference>
<feature type="transmembrane region" description="Helical" evidence="9">
    <location>
        <begin position="458"/>
        <end position="477"/>
    </location>
</feature>
<evidence type="ECO:0000259" key="10">
    <source>
        <dbReference type="Pfam" id="PF13906"/>
    </source>
</evidence>
<comment type="similarity">
    <text evidence="2">Belongs to the amino acid-polyamine-organocation (APC) superfamily. Cationic amino acid transporter (CAT) (TC 2.A.3.3) family.</text>
</comment>
<dbReference type="Pfam" id="PF13906">
    <property type="entry name" value="AA_permease_C"/>
    <property type="match status" value="1"/>
</dbReference>
<dbReference type="Gene3D" id="1.20.1740.10">
    <property type="entry name" value="Amino acid/polyamine transporter I"/>
    <property type="match status" value="1"/>
</dbReference>
<dbReference type="STRING" id="337451.A0A3S3MDW6"/>
<feature type="transmembrane region" description="Helical" evidence="9">
    <location>
        <begin position="228"/>
        <end position="248"/>
    </location>
</feature>
<dbReference type="GO" id="GO:0015189">
    <property type="term" value="F:L-lysine transmembrane transporter activity"/>
    <property type="evidence" value="ECO:0007669"/>
    <property type="project" value="TreeGrafter"/>
</dbReference>
<feature type="transmembrane region" description="Helical" evidence="9">
    <location>
        <begin position="110"/>
        <end position="129"/>
    </location>
</feature>
<dbReference type="FunFam" id="1.20.1740.10:FF:000035">
    <property type="entry name" value="Cationic amino acid transporter 5"/>
    <property type="match status" value="1"/>
</dbReference>
<protein>
    <submittedName>
        <fullName evidence="11">Cationic amino acid transporter 1-like protein</fullName>
    </submittedName>
</protein>
<feature type="transmembrane region" description="Helical" evidence="9">
    <location>
        <begin position="426"/>
        <end position="446"/>
    </location>
</feature>
<feature type="transmembrane region" description="Helical" evidence="9">
    <location>
        <begin position="268"/>
        <end position="288"/>
    </location>
</feature>
<feature type="transmembrane region" description="Helical" evidence="9">
    <location>
        <begin position="398"/>
        <end position="420"/>
    </location>
</feature>
<feature type="transmembrane region" description="Helical" evidence="9">
    <location>
        <begin position="483"/>
        <end position="500"/>
    </location>
</feature>
<feature type="transmembrane region" description="Helical" evidence="9">
    <location>
        <begin position="512"/>
        <end position="532"/>
    </location>
</feature>
<evidence type="ECO:0000256" key="5">
    <source>
        <dbReference type="ARBA" id="ARBA00022970"/>
    </source>
</evidence>
<evidence type="ECO:0000256" key="8">
    <source>
        <dbReference type="SAM" id="MobiDB-lite"/>
    </source>
</evidence>
<evidence type="ECO:0000313" key="11">
    <source>
        <dbReference type="EMBL" id="RWR81835.1"/>
    </source>
</evidence>
<evidence type="ECO:0000256" key="9">
    <source>
        <dbReference type="SAM" id="Phobius"/>
    </source>
</evidence>
<dbReference type="Proteomes" id="UP000283530">
    <property type="component" value="Unassembled WGS sequence"/>
</dbReference>
<evidence type="ECO:0000256" key="4">
    <source>
        <dbReference type="ARBA" id="ARBA00022692"/>
    </source>
</evidence>
<evidence type="ECO:0000256" key="6">
    <source>
        <dbReference type="ARBA" id="ARBA00022989"/>
    </source>
</evidence>
<feature type="transmembrane region" description="Helical" evidence="9">
    <location>
        <begin position="150"/>
        <end position="171"/>
    </location>
</feature>
<evidence type="ECO:0000256" key="7">
    <source>
        <dbReference type="ARBA" id="ARBA00023136"/>
    </source>
</evidence>
<proteinExistence type="inferred from homology"/>
<dbReference type="OrthoDB" id="3900342at2759"/>
<evidence type="ECO:0000313" key="12">
    <source>
        <dbReference type="Proteomes" id="UP000283530"/>
    </source>
</evidence>
<accession>A0A3S3MDW6</accession>
<name>A0A3S3MDW6_9MAGN</name>
<reference evidence="11 12" key="1">
    <citation type="journal article" date="2019" name="Nat. Plants">
        <title>Stout camphor tree genome fills gaps in understanding of flowering plant genome evolution.</title>
        <authorList>
            <person name="Chaw S.M."/>
            <person name="Liu Y.C."/>
            <person name="Wu Y.W."/>
            <person name="Wang H.Y."/>
            <person name="Lin C.I."/>
            <person name="Wu C.S."/>
            <person name="Ke H.M."/>
            <person name="Chang L.Y."/>
            <person name="Hsu C.Y."/>
            <person name="Yang H.T."/>
            <person name="Sudianto E."/>
            <person name="Hsu M.H."/>
            <person name="Wu K.P."/>
            <person name="Wang L.N."/>
            <person name="Leebens-Mack J.H."/>
            <person name="Tsai I.J."/>
        </authorList>
    </citation>
    <scope>NUCLEOTIDE SEQUENCE [LARGE SCALE GENOMIC DNA]</scope>
    <source>
        <strain evidence="12">cv. Chaw 1501</strain>
        <tissue evidence="11">Young leaves</tissue>
    </source>
</reference>
<keyword evidence="4 9" id="KW-0812">Transmembrane</keyword>
<dbReference type="GO" id="GO:0005313">
    <property type="term" value="F:L-glutamate transmembrane transporter activity"/>
    <property type="evidence" value="ECO:0007669"/>
    <property type="project" value="TreeGrafter"/>
</dbReference>
<dbReference type="AlphaFoldDB" id="A0A3S3MDW6"/>
<feature type="transmembrane region" description="Helical" evidence="9">
    <location>
        <begin position="203"/>
        <end position="221"/>
    </location>
</feature>
<keyword evidence="12" id="KW-1185">Reference proteome</keyword>
<evidence type="ECO:0000256" key="3">
    <source>
        <dbReference type="ARBA" id="ARBA00022448"/>
    </source>
</evidence>
<keyword evidence="3" id="KW-0813">Transport</keyword>
<feature type="region of interest" description="Disordered" evidence="8">
    <location>
        <begin position="581"/>
        <end position="608"/>
    </location>
</feature>
<comment type="subcellular location">
    <subcellularLocation>
        <location evidence="1">Membrane</location>
        <topology evidence="1">Multi-pass membrane protein</topology>
    </subcellularLocation>
</comment>
<gene>
    <name evidence="11" type="ORF">CKAN_01053700</name>
</gene>
<dbReference type="PANTHER" id="PTHR43243:SF1">
    <property type="entry name" value="CATIONIC AMINO ACID TRANSPORTER 1"/>
    <property type="match status" value="1"/>
</dbReference>
<keyword evidence="7 9" id="KW-0472">Membrane</keyword>
<dbReference type="EMBL" id="QPKB01000004">
    <property type="protein sequence ID" value="RWR81835.1"/>
    <property type="molecule type" value="Genomic_DNA"/>
</dbReference>
<keyword evidence="5" id="KW-0029">Amino-acid transport</keyword>
<feature type="domain" description="Cationic amino acid transporter C-terminal" evidence="10">
    <location>
        <begin position="513"/>
        <end position="563"/>
    </location>
</feature>
<feature type="transmembrane region" description="Helical" evidence="9">
    <location>
        <begin position="300"/>
        <end position="326"/>
    </location>
</feature>
<feature type="transmembrane region" description="Helical" evidence="9">
    <location>
        <begin position="544"/>
        <end position="564"/>
    </location>
</feature>
<sequence length="623" mass="67638">MGGGGSEGVVKRRWCMCSKDDFLPEESFKSWGNYMKAMKETPMRLKDRVLTRSLDQTELNEVRSQSQHEMKRNLSWWDLIWFGIGAVIGAGIFVLTGLEAKNDAGPAVVLSYVVSGVSAMLSVFCYTEFAVEIPVAGGSFAYLRVELGDFVAYIAAGNILLEYVIGGAAVARSWTSYFATLLNRDPDHFRIIVHSLSPDYGHLDPIAVGVISIVCVVAVVSTKGTSRFNFVASIVHIIVLLFIIIAGLTKADTSNYTPFSPNSARGVFKASAVLFFAYVGFDAVSTMAEETKNPARDIPIGLVGAMSITTTIYCLLAVTLCLMQPYQQIDENAAFSIAFKAVGMDWAKYIVALGALKGMTTVLLVGAVGQARYLTHIARAHMVPPSLAYVHGKTGTPIYATIVMLVATAVVAFFTALNILSNLLSISTLFIFMLVAVALLVRRYYVTGVTTDRDRNKLIICIVLILGSSIATAVYWALSKKGWVAYVVTVPIWFGATMGLKLLVPQARAPKLWGVPLVPWLPSASIAINIFLLGSIDGLSFARFGVWTGVLLLYYFFMGLHASYDTAKALAKGKSEKEMPCKRVEEGANPATDSVNGDMKDGKVSPDTTTSCVCNLNLNFFEE</sequence>
<organism evidence="11 12">
    <name type="scientific">Cinnamomum micranthum f. kanehirae</name>
    <dbReference type="NCBI Taxonomy" id="337451"/>
    <lineage>
        <taxon>Eukaryota</taxon>
        <taxon>Viridiplantae</taxon>
        <taxon>Streptophyta</taxon>
        <taxon>Embryophyta</taxon>
        <taxon>Tracheophyta</taxon>
        <taxon>Spermatophyta</taxon>
        <taxon>Magnoliopsida</taxon>
        <taxon>Magnoliidae</taxon>
        <taxon>Laurales</taxon>
        <taxon>Lauraceae</taxon>
        <taxon>Cinnamomum</taxon>
    </lineage>
</organism>